<dbReference type="EMBL" id="JBHUGZ010000014">
    <property type="protein sequence ID" value="MFD1985119.1"/>
    <property type="molecule type" value="Genomic_DNA"/>
</dbReference>
<gene>
    <name evidence="1" type="ORF">ACFSOZ_21515</name>
</gene>
<name>A0ABW4UDV6_9HYPH</name>
<proteinExistence type="predicted"/>
<reference evidence="2" key="1">
    <citation type="journal article" date="2019" name="Int. J. Syst. Evol. Microbiol.">
        <title>The Global Catalogue of Microorganisms (GCM) 10K type strain sequencing project: providing services to taxonomists for standard genome sequencing and annotation.</title>
        <authorList>
            <consortium name="The Broad Institute Genomics Platform"/>
            <consortium name="The Broad Institute Genome Sequencing Center for Infectious Disease"/>
            <person name="Wu L."/>
            <person name="Ma J."/>
        </authorList>
    </citation>
    <scope>NUCLEOTIDE SEQUENCE [LARGE SCALE GENOMIC DNA]</scope>
    <source>
        <strain evidence="2">CGMCC 1.16225</strain>
    </source>
</reference>
<organism evidence="1 2">
    <name type="scientific">Mesorhizobium newzealandense</name>
    <dbReference type="NCBI Taxonomy" id="1300302"/>
    <lineage>
        <taxon>Bacteria</taxon>
        <taxon>Pseudomonadati</taxon>
        <taxon>Pseudomonadota</taxon>
        <taxon>Alphaproteobacteria</taxon>
        <taxon>Hyphomicrobiales</taxon>
        <taxon>Phyllobacteriaceae</taxon>
        <taxon>Mesorhizobium</taxon>
    </lineage>
</organism>
<sequence length="362" mass="38726">MTQKTFLEERKTKARRIWAAVRRPRSAIFVGLVLLSGLFTWGGILTATAGAPIGATSASLVAKGIADLSPVGFEVVRVPNGGEPSLTAGIWYPTTAEPHDVPLESSNQRVAPSGPVKGRALPLIVISHGGGGSYAGHYDTALALARAGFVVAAVSHAGDTYDDQSKVLMPWRRPAQLSRLIDFMLKDWRGHADIDPRRIGAFGFSNGGFTVLVEAGGIPNLERIGPYCAVNPQHDLCTALARAGIHSVAEAVQPPPDAWKPDRRIRAIAAAAPAFGFTFDRAGLASVQIPVLIWRAANDQHQPNPWYEEHVRSALPRPPEYHVEPQAGHYAFLPHAAPNCAPPLQRFASTHPASTGPRFIGA</sequence>
<accession>A0ABW4UDV6</accession>
<dbReference type="InterPro" id="IPR050261">
    <property type="entry name" value="FrsA_esterase"/>
</dbReference>
<evidence type="ECO:0000313" key="1">
    <source>
        <dbReference type="EMBL" id="MFD1985119.1"/>
    </source>
</evidence>
<keyword evidence="2" id="KW-1185">Reference proteome</keyword>
<dbReference type="InterPro" id="IPR029058">
    <property type="entry name" value="AB_hydrolase_fold"/>
</dbReference>
<dbReference type="RefSeq" id="WP_379101313.1">
    <property type="nucleotide sequence ID" value="NZ_JBHUGZ010000014.1"/>
</dbReference>
<dbReference type="Gene3D" id="3.40.50.1820">
    <property type="entry name" value="alpha/beta hydrolase"/>
    <property type="match status" value="1"/>
</dbReference>
<dbReference type="PANTHER" id="PTHR22946">
    <property type="entry name" value="DIENELACTONE HYDROLASE DOMAIN-CONTAINING PROTEIN-RELATED"/>
    <property type="match status" value="1"/>
</dbReference>
<protein>
    <submittedName>
        <fullName evidence="1">Alpha/beta hydrolase family protein</fullName>
    </submittedName>
</protein>
<evidence type="ECO:0000313" key="2">
    <source>
        <dbReference type="Proteomes" id="UP001597405"/>
    </source>
</evidence>
<dbReference type="GO" id="GO:0016787">
    <property type="term" value="F:hydrolase activity"/>
    <property type="evidence" value="ECO:0007669"/>
    <property type="project" value="UniProtKB-KW"/>
</dbReference>
<comment type="caution">
    <text evidence="1">The sequence shown here is derived from an EMBL/GenBank/DDBJ whole genome shotgun (WGS) entry which is preliminary data.</text>
</comment>
<dbReference type="SUPFAM" id="SSF53474">
    <property type="entry name" value="alpha/beta-Hydrolases"/>
    <property type="match status" value="1"/>
</dbReference>
<dbReference type="Proteomes" id="UP001597405">
    <property type="component" value="Unassembled WGS sequence"/>
</dbReference>
<keyword evidence="1" id="KW-0378">Hydrolase</keyword>